<dbReference type="Gene3D" id="2.60.200.40">
    <property type="match status" value="1"/>
</dbReference>
<dbReference type="Pfam" id="PF00781">
    <property type="entry name" value="DAGK_cat"/>
    <property type="match status" value="1"/>
</dbReference>
<dbReference type="OrthoDB" id="3853857at2759"/>
<dbReference type="SMART" id="SM00046">
    <property type="entry name" value="DAGKc"/>
    <property type="match status" value="1"/>
</dbReference>
<evidence type="ECO:0000256" key="3">
    <source>
        <dbReference type="ARBA" id="ARBA00022777"/>
    </source>
</evidence>
<reference evidence="6 7" key="1">
    <citation type="submission" date="2016-07" db="EMBL/GenBank/DDBJ databases">
        <title>Pervasive Adenine N6-methylation of Active Genes in Fungi.</title>
        <authorList>
            <consortium name="DOE Joint Genome Institute"/>
            <person name="Mondo S.J."/>
            <person name="Dannebaum R.O."/>
            <person name="Kuo R.C."/>
            <person name="Labutti K."/>
            <person name="Haridas S."/>
            <person name="Kuo A."/>
            <person name="Salamov A."/>
            <person name="Ahrendt S.R."/>
            <person name="Lipzen A."/>
            <person name="Sullivan W."/>
            <person name="Andreopoulos W.B."/>
            <person name="Clum A."/>
            <person name="Lindquist E."/>
            <person name="Daum C."/>
            <person name="Ramamoorthy G.K."/>
            <person name="Gryganskyi A."/>
            <person name="Culley D."/>
            <person name="Magnuson J.K."/>
            <person name="James T.Y."/>
            <person name="O'Malley M.A."/>
            <person name="Stajich J.E."/>
            <person name="Spatafora J.W."/>
            <person name="Visel A."/>
            <person name="Grigoriev I.V."/>
        </authorList>
    </citation>
    <scope>NUCLEOTIDE SEQUENCE [LARGE SCALE GENOMIC DNA]</scope>
    <source>
        <strain evidence="6 7">62-1032</strain>
    </source>
</reference>
<dbReference type="InterPro" id="IPR017438">
    <property type="entry name" value="ATP-NAD_kinase_N"/>
</dbReference>
<evidence type="ECO:0000259" key="5">
    <source>
        <dbReference type="PROSITE" id="PS50146"/>
    </source>
</evidence>
<comment type="caution">
    <text evidence="6">The sequence shown here is derived from an EMBL/GenBank/DDBJ whole genome shotgun (WGS) entry which is preliminary data.</text>
</comment>
<keyword evidence="7" id="KW-1185">Reference proteome</keyword>
<name>A0A1Y2FYY5_9BASI</name>
<keyword evidence="3 6" id="KW-0418">Kinase</keyword>
<dbReference type="STRING" id="106004.A0A1Y2FYY5"/>
<evidence type="ECO:0000313" key="7">
    <source>
        <dbReference type="Proteomes" id="UP000193467"/>
    </source>
</evidence>
<evidence type="ECO:0000256" key="2">
    <source>
        <dbReference type="ARBA" id="ARBA00022741"/>
    </source>
</evidence>
<dbReference type="GO" id="GO:0046512">
    <property type="term" value="P:sphingosine biosynthetic process"/>
    <property type="evidence" value="ECO:0007669"/>
    <property type="project" value="TreeGrafter"/>
</dbReference>
<dbReference type="InterPro" id="IPR016064">
    <property type="entry name" value="NAD/diacylglycerol_kinase_sf"/>
</dbReference>
<dbReference type="InterPro" id="IPR045540">
    <property type="entry name" value="YegS/DAGK_C"/>
</dbReference>
<dbReference type="Pfam" id="PF19279">
    <property type="entry name" value="YegS_C"/>
    <property type="match status" value="1"/>
</dbReference>
<dbReference type="InterPro" id="IPR050187">
    <property type="entry name" value="Lipid_Phosphate_FormReg"/>
</dbReference>
<dbReference type="Proteomes" id="UP000193467">
    <property type="component" value="Unassembled WGS sequence"/>
</dbReference>
<keyword evidence="2" id="KW-0547">Nucleotide-binding</keyword>
<dbReference type="GO" id="GO:0016020">
    <property type="term" value="C:membrane"/>
    <property type="evidence" value="ECO:0007669"/>
    <property type="project" value="TreeGrafter"/>
</dbReference>
<proteinExistence type="predicted"/>
<accession>A0A1Y2FYY5</accession>
<evidence type="ECO:0000256" key="4">
    <source>
        <dbReference type="ARBA" id="ARBA00022840"/>
    </source>
</evidence>
<gene>
    <name evidence="6" type="ORF">BCR35DRAFT_287967</name>
</gene>
<dbReference type="InterPro" id="IPR001206">
    <property type="entry name" value="Diacylglycerol_kinase_cat_dom"/>
</dbReference>
<dbReference type="SUPFAM" id="SSF111331">
    <property type="entry name" value="NAD kinase/diacylglycerol kinase-like"/>
    <property type="match status" value="1"/>
</dbReference>
<dbReference type="GO" id="GO:0005524">
    <property type="term" value="F:ATP binding"/>
    <property type="evidence" value="ECO:0007669"/>
    <property type="project" value="UniProtKB-KW"/>
</dbReference>
<dbReference type="Gene3D" id="3.40.50.10330">
    <property type="entry name" value="Probable inorganic polyphosphate/atp-NAD kinase, domain 1"/>
    <property type="match status" value="1"/>
</dbReference>
<dbReference type="PANTHER" id="PTHR12358">
    <property type="entry name" value="SPHINGOSINE KINASE"/>
    <property type="match status" value="1"/>
</dbReference>
<dbReference type="GO" id="GO:0005737">
    <property type="term" value="C:cytoplasm"/>
    <property type="evidence" value="ECO:0007669"/>
    <property type="project" value="TreeGrafter"/>
</dbReference>
<keyword evidence="4" id="KW-0067">ATP-binding</keyword>
<dbReference type="EMBL" id="MCGR01000006">
    <property type="protein sequence ID" value="ORY89294.1"/>
    <property type="molecule type" value="Genomic_DNA"/>
</dbReference>
<evidence type="ECO:0000313" key="6">
    <source>
        <dbReference type="EMBL" id="ORY89294.1"/>
    </source>
</evidence>
<dbReference type="AlphaFoldDB" id="A0A1Y2FYY5"/>
<dbReference type="PANTHER" id="PTHR12358:SF31">
    <property type="entry name" value="ACYLGLYCEROL KINASE, MITOCHONDRIAL"/>
    <property type="match status" value="1"/>
</dbReference>
<dbReference type="FunCoup" id="A0A1Y2FYY5">
    <property type="interactions" value="155"/>
</dbReference>
<protein>
    <submittedName>
        <fullName evidence="6">ATP-NAD kinase-like domain-containing protein</fullName>
    </submittedName>
</protein>
<evidence type="ECO:0000256" key="1">
    <source>
        <dbReference type="ARBA" id="ARBA00022679"/>
    </source>
</evidence>
<keyword evidence="1" id="KW-0808">Transferase</keyword>
<dbReference type="PROSITE" id="PS50146">
    <property type="entry name" value="DAGK"/>
    <property type="match status" value="1"/>
</dbReference>
<dbReference type="InParanoid" id="A0A1Y2FYY5"/>
<sequence>MVSCCPCFNSDDLHDDYIPLPMSPTSAAANGRALPDQYELLLVSKQSQSPVNLLLLDEGLVVTRRKKNALGQVAASLSISKASSSCIKTFPYLQVLSARSTRSSPEATATRVSIAAVYSKGGTGPAKLFQLEGDVHEVGHDREERERGSCRVEWWCEELMRRAYDGVKPNRRLRVLLNPIGGKGKAKQLWETDISPVLRAAACVVKVEHTGPSSSPSNATNLARTHDFTAYDALVTVSGDGIVHEVLNGLACRPDGLAALRSTPIIPIPAGSGNALQVNLEGPQRANDCVWAALAAIKGTPVALDLCSITQKDKRYYSFLSQAFGLMADLDLGTEHLRWMGDTRFTVGYVQGALTRRTYPVELAVKIAPNGTDKAFLAKSYNDALARPPPPIDDQSGAGDALPELQFGTAEDELPEEARGRVHQDLPERLEEGWHTLKTDVQFVYGGKLPFVAKDVKLFPPASGNDGLIDLAIVGPISRMDALSGMDGAATGQIFHNSNTRYYRCSSYRLTPLTPKGYVSIDGESVPHEPFQVEVHKALARCLALKGSFWGKQISMH</sequence>
<dbReference type="GO" id="GO:0001727">
    <property type="term" value="F:lipid kinase activity"/>
    <property type="evidence" value="ECO:0007669"/>
    <property type="project" value="TreeGrafter"/>
</dbReference>
<organism evidence="6 7">
    <name type="scientific">Leucosporidium creatinivorum</name>
    <dbReference type="NCBI Taxonomy" id="106004"/>
    <lineage>
        <taxon>Eukaryota</taxon>
        <taxon>Fungi</taxon>
        <taxon>Dikarya</taxon>
        <taxon>Basidiomycota</taxon>
        <taxon>Pucciniomycotina</taxon>
        <taxon>Microbotryomycetes</taxon>
        <taxon>Leucosporidiales</taxon>
        <taxon>Leucosporidium</taxon>
    </lineage>
</organism>
<feature type="domain" description="DAGKc" evidence="5">
    <location>
        <begin position="168"/>
        <end position="313"/>
    </location>
</feature>